<sequence>VLPKKGRLSKKETERENDEAFKKARKQHSAVESAINALEVHGLDRCPDSGINGFRRYVSFAVLARNIQKLGALLYKQEKEEQYRQAKRIRKKAA</sequence>
<keyword evidence="3" id="KW-1185">Reference proteome</keyword>
<protein>
    <submittedName>
        <fullName evidence="2">ISNCY family transposase</fullName>
    </submittedName>
</protein>
<organism evidence="2 3">
    <name type="scientific">Spartinivicinus marinus</name>
    <dbReference type="NCBI Taxonomy" id="2994442"/>
    <lineage>
        <taxon>Bacteria</taxon>
        <taxon>Pseudomonadati</taxon>
        <taxon>Pseudomonadota</taxon>
        <taxon>Gammaproteobacteria</taxon>
        <taxon>Oceanospirillales</taxon>
        <taxon>Zooshikellaceae</taxon>
        <taxon>Spartinivicinus</taxon>
    </lineage>
</organism>
<dbReference type="EMBL" id="JACCKB010000582">
    <property type="protein sequence ID" value="NYZ70519.1"/>
    <property type="molecule type" value="Genomic_DNA"/>
</dbReference>
<evidence type="ECO:0000313" key="3">
    <source>
        <dbReference type="Proteomes" id="UP000569732"/>
    </source>
</evidence>
<dbReference type="AlphaFoldDB" id="A0A853IBX8"/>
<dbReference type="Proteomes" id="UP000569732">
    <property type="component" value="Unassembled WGS sequence"/>
</dbReference>
<gene>
    <name evidence="2" type="ORF">H0A36_31405</name>
</gene>
<feature type="compositionally biased region" description="Basic and acidic residues" evidence="1">
    <location>
        <begin position="9"/>
        <end position="22"/>
    </location>
</feature>
<feature type="non-terminal residue" evidence="2">
    <location>
        <position position="1"/>
    </location>
</feature>
<accession>A0A853IBX8</accession>
<name>A0A853IBX8_9GAMM</name>
<reference evidence="2 3" key="1">
    <citation type="submission" date="2020-07" db="EMBL/GenBank/DDBJ databases">
        <title>Endozoicomonas sp. nov., isolated from sediment.</title>
        <authorList>
            <person name="Gu T."/>
        </authorList>
    </citation>
    <scope>NUCLEOTIDE SEQUENCE [LARGE SCALE GENOMIC DNA]</scope>
    <source>
        <strain evidence="2 3">SM1973</strain>
    </source>
</reference>
<feature type="region of interest" description="Disordered" evidence="1">
    <location>
        <begin position="1"/>
        <end position="26"/>
    </location>
</feature>
<evidence type="ECO:0000256" key="1">
    <source>
        <dbReference type="SAM" id="MobiDB-lite"/>
    </source>
</evidence>
<proteinExistence type="predicted"/>
<evidence type="ECO:0000313" key="2">
    <source>
        <dbReference type="EMBL" id="NYZ70519.1"/>
    </source>
</evidence>
<comment type="caution">
    <text evidence="2">The sequence shown here is derived from an EMBL/GenBank/DDBJ whole genome shotgun (WGS) entry which is preliminary data.</text>
</comment>